<evidence type="ECO:0000259" key="2">
    <source>
        <dbReference type="Pfam" id="PF10552"/>
    </source>
</evidence>
<reference evidence="3 4" key="1">
    <citation type="journal article" date="2024" name="Pathogens">
        <title>Staphylococcus hsinchuensis sp. nov., Isolated from Soymilk.</title>
        <authorList>
            <person name="Wang Y.T."/>
            <person name="Lin Y.C."/>
            <person name="Hsieh Y.H."/>
            <person name="Lin Y.T."/>
            <person name="Hamada M."/>
            <person name="Chen C.C."/>
            <person name="Liou J.S."/>
            <person name="Lee A.Y."/>
            <person name="Zhang W.L."/>
            <person name="Chen Y.T."/>
            <person name="Huang C.H."/>
        </authorList>
    </citation>
    <scope>NUCLEOTIDE SEQUENCE [LARGE SCALE GENOMIC DNA]</scope>
    <source>
        <strain evidence="3 4">H164</strain>
    </source>
</reference>
<evidence type="ECO:0000256" key="1">
    <source>
        <dbReference type="SAM" id="Coils"/>
    </source>
</evidence>
<dbReference type="EMBL" id="CP128355">
    <property type="protein sequence ID" value="XAF69589.1"/>
    <property type="molecule type" value="Genomic_DNA"/>
</dbReference>
<keyword evidence="1" id="KW-0175">Coiled coil</keyword>
<dbReference type="RefSeq" id="WP_053034945.1">
    <property type="nucleotide sequence ID" value="NZ_CP128355.1"/>
</dbReference>
<dbReference type="InterPro" id="IPR018878">
    <property type="entry name" value="ORF6C_dom"/>
</dbReference>
<dbReference type="Proteomes" id="UP001436297">
    <property type="component" value="Chromosome"/>
</dbReference>
<name>A0ABZ3E9J7_9STAP</name>
<evidence type="ECO:0000313" key="3">
    <source>
        <dbReference type="EMBL" id="XAF69589.1"/>
    </source>
</evidence>
<sequence>MSNQVMELRRSQMENMVTQANSILQMYDEIVETKNEIRETKADIAHTKNELLSLYKEIKKEFEDFKNTVPLTGPQADRLYAVCTRKGHHLTKQYFGEEVSQELYSKKFGHLVKGVYTAIRKKFEVNKYNQVKRVECEVAIAFTESLTLSDLPKNYLRLTDHQIDVAERHGDFEVLKRLA</sequence>
<organism evidence="3 4">
    <name type="scientific">Staphylococcus hsinchuensis</name>
    <dbReference type="NCBI Taxonomy" id="3051183"/>
    <lineage>
        <taxon>Bacteria</taxon>
        <taxon>Bacillati</taxon>
        <taxon>Bacillota</taxon>
        <taxon>Bacilli</taxon>
        <taxon>Bacillales</taxon>
        <taxon>Staphylococcaceae</taxon>
        <taxon>Staphylococcus</taxon>
    </lineage>
</organism>
<feature type="domain" description="ORF6C" evidence="2">
    <location>
        <begin position="52"/>
        <end position="149"/>
    </location>
</feature>
<evidence type="ECO:0000313" key="4">
    <source>
        <dbReference type="Proteomes" id="UP001436297"/>
    </source>
</evidence>
<feature type="coiled-coil region" evidence="1">
    <location>
        <begin position="23"/>
        <end position="68"/>
    </location>
</feature>
<keyword evidence="4" id="KW-1185">Reference proteome</keyword>
<accession>A0ABZ3E9J7</accession>
<dbReference type="Pfam" id="PF10552">
    <property type="entry name" value="ORF6C"/>
    <property type="match status" value="1"/>
</dbReference>
<gene>
    <name evidence="3" type="ORF">QQM35_05805</name>
</gene>
<proteinExistence type="predicted"/>
<protein>
    <submittedName>
        <fullName evidence="3">ORF6C domain-containing protein</fullName>
    </submittedName>
</protein>